<feature type="transmembrane region" description="Helical" evidence="7">
    <location>
        <begin position="302"/>
        <end position="328"/>
    </location>
</feature>
<feature type="domain" description="ABC transmembrane type-1" evidence="8">
    <location>
        <begin position="105"/>
        <end position="321"/>
    </location>
</feature>
<dbReference type="PROSITE" id="PS50928">
    <property type="entry name" value="ABC_TM1"/>
    <property type="match status" value="1"/>
</dbReference>
<evidence type="ECO:0000313" key="9">
    <source>
        <dbReference type="EMBL" id="MFC7329597.1"/>
    </source>
</evidence>
<evidence type="ECO:0000256" key="6">
    <source>
        <dbReference type="ARBA" id="ARBA00023136"/>
    </source>
</evidence>
<dbReference type="PROSITE" id="PS51257">
    <property type="entry name" value="PROKAR_LIPOPROTEIN"/>
    <property type="match status" value="1"/>
</dbReference>
<evidence type="ECO:0000256" key="7">
    <source>
        <dbReference type="RuleBase" id="RU363032"/>
    </source>
</evidence>
<name>A0ABW2KKC1_9ACTN</name>
<feature type="transmembrane region" description="Helical" evidence="7">
    <location>
        <begin position="111"/>
        <end position="131"/>
    </location>
</feature>
<evidence type="ECO:0000313" key="10">
    <source>
        <dbReference type="Proteomes" id="UP001596540"/>
    </source>
</evidence>
<dbReference type="Proteomes" id="UP001596540">
    <property type="component" value="Unassembled WGS sequence"/>
</dbReference>
<gene>
    <name evidence="9" type="ORF">ACFQRF_17850</name>
</gene>
<sequence>MTARRAGTVWRFLLNRLLGYTLLLVVSASCCYLLAAATLDARENYEGQRPPPPDHVIDALLAEYNLDDRVPLAERYATWAGGVLRGDLGRTWDGRSVNDEMARRLGVSVRLLALGAVTGAVAGVLLGAWTGGRRHGTADRLTAAGAVVVVSVPTVVIAVCLQTGAVWLNQAAGVDLLRTTGEFTPGAASGFWDGLVNRVQHLVLPTVTVALPFTAVLSRYQRGLIADETSAGYVRTARAKGLPWRTAVRRHALRTALVPAVTYAGYTAAALVTGAVITESVFGWHGVGELLMTSVVRGDVNAVAAVCSVSALCVIAASLVADVARYLLDPRVRTG</sequence>
<protein>
    <submittedName>
        <fullName evidence="9">ABC transporter permease</fullName>
    </submittedName>
</protein>
<evidence type="ECO:0000256" key="4">
    <source>
        <dbReference type="ARBA" id="ARBA00022692"/>
    </source>
</evidence>
<evidence type="ECO:0000256" key="5">
    <source>
        <dbReference type="ARBA" id="ARBA00022989"/>
    </source>
</evidence>
<keyword evidence="4 7" id="KW-0812">Transmembrane</keyword>
<keyword evidence="10" id="KW-1185">Reference proteome</keyword>
<keyword evidence="3" id="KW-1003">Cell membrane</keyword>
<dbReference type="InterPro" id="IPR035906">
    <property type="entry name" value="MetI-like_sf"/>
</dbReference>
<comment type="caution">
    <text evidence="9">The sequence shown here is derived from an EMBL/GenBank/DDBJ whole genome shotgun (WGS) entry which is preliminary data.</text>
</comment>
<evidence type="ECO:0000256" key="2">
    <source>
        <dbReference type="ARBA" id="ARBA00022448"/>
    </source>
</evidence>
<keyword evidence="6 7" id="KW-0472">Membrane</keyword>
<dbReference type="EMBL" id="JBHTBH010000008">
    <property type="protein sequence ID" value="MFC7329597.1"/>
    <property type="molecule type" value="Genomic_DNA"/>
</dbReference>
<feature type="transmembrane region" description="Helical" evidence="7">
    <location>
        <begin position="143"/>
        <end position="168"/>
    </location>
</feature>
<comment type="subcellular location">
    <subcellularLocation>
        <location evidence="1 7">Cell membrane</location>
        <topology evidence="1 7">Multi-pass membrane protein</topology>
    </subcellularLocation>
</comment>
<dbReference type="Gene3D" id="1.10.3720.10">
    <property type="entry name" value="MetI-like"/>
    <property type="match status" value="1"/>
</dbReference>
<keyword evidence="5 7" id="KW-1133">Transmembrane helix</keyword>
<comment type="similarity">
    <text evidence="7">Belongs to the binding-protein-dependent transport system permease family.</text>
</comment>
<dbReference type="PANTHER" id="PTHR43163:SF3">
    <property type="entry name" value="PEPTIDE ABC TRANSPORTER PERMEASE PROTEIN"/>
    <property type="match status" value="1"/>
</dbReference>
<evidence type="ECO:0000256" key="3">
    <source>
        <dbReference type="ARBA" id="ARBA00022475"/>
    </source>
</evidence>
<dbReference type="RefSeq" id="WP_379872243.1">
    <property type="nucleotide sequence ID" value="NZ_JBHTBH010000008.1"/>
</dbReference>
<dbReference type="Pfam" id="PF00528">
    <property type="entry name" value="BPD_transp_1"/>
    <property type="match status" value="1"/>
</dbReference>
<dbReference type="SUPFAM" id="SSF161098">
    <property type="entry name" value="MetI-like"/>
    <property type="match status" value="1"/>
</dbReference>
<evidence type="ECO:0000259" key="8">
    <source>
        <dbReference type="PROSITE" id="PS50928"/>
    </source>
</evidence>
<dbReference type="PANTHER" id="PTHR43163">
    <property type="entry name" value="DIPEPTIDE TRANSPORT SYSTEM PERMEASE PROTEIN DPPB-RELATED"/>
    <property type="match status" value="1"/>
</dbReference>
<feature type="transmembrane region" description="Helical" evidence="7">
    <location>
        <begin position="17"/>
        <end position="39"/>
    </location>
</feature>
<reference evidence="10" key="1">
    <citation type="journal article" date="2019" name="Int. J. Syst. Evol. Microbiol.">
        <title>The Global Catalogue of Microorganisms (GCM) 10K type strain sequencing project: providing services to taxonomists for standard genome sequencing and annotation.</title>
        <authorList>
            <consortium name="The Broad Institute Genomics Platform"/>
            <consortium name="The Broad Institute Genome Sequencing Center for Infectious Disease"/>
            <person name="Wu L."/>
            <person name="Ma J."/>
        </authorList>
    </citation>
    <scope>NUCLEOTIDE SEQUENCE [LARGE SCALE GENOMIC DNA]</scope>
    <source>
        <strain evidence="10">CGMCC 4.7382</strain>
    </source>
</reference>
<keyword evidence="2 7" id="KW-0813">Transport</keyword>
<dbReference type="InterPro" id="IPR000515">
    <property type="entry name" value="MetI-like"/>
</dbReference>
<proteinExistence type="inferred from homology"/>
<evidence type="ECO:0000256" key="1">
    <source>
        <dbReference type="ARBA" id="ARBA00004651"/>
    </source>
</evidence>
<organism evidence="9 10">
    <name type="scientific">Marinactinospora rubrisoli</name>
    <dbReference type="NCBI Taxonomy" id="2715399"/>
    <lineage>
        <taxon>Bacteria</taxon>
        <taxon>Bacillati</taxon>
        <taxon>Actinomycetota</taxon>
        <taxon>Actinomycetes</taxon>
        <taxon>Streptosporangiales</taxon>
        <taxon>Nocardiopsidaceae</taxon>
        <taxon>Marinactinospora</taxon>
    </lineage>
</organism>
<accession>A0ABW2KKC1</accession>
<dbReference type="CDD" id="cd06261">
    <property type="entry name" value="TM_PBP2"/>
    <property type="match status" value="1"/>
</dbReference>
<feature type="transmembrane region" description="Helical" evidence="7">
    <location>
        <begin position="256"/>
        <end position="282"/>
    </location>
</feature>